<organism evidence="21">
    <name type="scientific">Rhipicephalus microplus</name>
    <name type="common">Cattle tick</name>
    <name type="synonym">Boophilus microplus</name>
    <dbReference type="NCBI Taxonomy" id="6941"/>
    <lineage>
        <taxon>Eukaryota</taxon>
        <taxon>Metazoa</taxon>
        <taxon>Ecdysozoa</taxon>
        <taxon>Arthropoda</taxon>
        <taxon>Chelicerata</taxon>
        <taxon>Arachnida</taxon>
        <taxon>Acari</taxon>
        <taxon>Parasitiformes</taxon>
        <taxon>Ixodida</taxon>
        <taxon>Ixodoidea</taxon>
        <taxon>Ixodidae</taxon>
        <taxon>Rhipicephalinae</taxon>
        <taxon>Rhipicephalus</taxon>
        <taxon>Boophilus</taxon>
    </lineage>
</organism>
<keyword evidence="11 18" id="KW-1133">Transmembrane helix</keyword>
<protein>
    <recommendedName>
        <fullName evidence="15">Mitochondrial potassium channel ATP-binding subunit</fullName>
    </recommendedName>
    <alternativeName>
        <fullName evidence="17">ATP-binding cassette sub-family B member 8, mitochondrial</fullName>
    </alternativeName>
    <alternativeName>
        <fullName evidence="16">Mitochondrial sulfonylurea-receptor</fullName>
    </alternativeName>
</protein>
<keyword evidence="8" id="KW-0067">ATP-binding</keyword>
<dbReference type="GO" id="GO:0016887">
    <property type="term" value="F:ATP hydrolysis activity"/>
    <property type="evidence" value="ECO:0007669"/>
    <property type="project" value="InterPro"/>
</dbReference>
<dbReference type="CDD" id="cd03249">
    <property type="entry name" value="ABC_MTABC3_MDL1_MDL2"/>
    <property type="match status" value="1"/>
</dbReference>
<evidence type="ECO:0000256" key="7">
    <source>
        <dbReference type="ARBA" id="ARBA00022792"/>
    </source>
</evidence>
<sequence>MLYAALSVSGALCRHHLSLLKFSARKSVVSFCKFSVNSSLEELAKTSARSLPSPGSSRCHRPLRHIIVLGGGCTVTLSIALGRCLLQTRVQCAKPNTRLLDAKKGSTASFDWASFFRFLKPDWLPLLVAVVSALIVAALNIKIPVCLGAVVEVLSRIKSGNTTPGAIPISFLEEIRGPAVRLFLIYVMQSVFTAVYISTLSFTGERYATRLRQALLESVFKQDMCFFDKTKTGEIMNCLSGDVQEFKSAFKLCISQGIRSVAQTVGCAVSLYYISPKMTMWTVVVLPAMLAAGTIFGSFLRVLSRKAQEQNARAAGVADEALSNIRTVRSFAMEDTEAQLFKHEVEKAENLHTALGIGIGCFQGLTNLSLNGVVLGVLYLGGTMMEADHLNAGQVMSFFVCSQIIQRSLSQLFVLFGHYVRGISAGSRVFELINLKSEVAITGATQLSPSTLRGDVEFHHVYFSYPTRPNQTVLEDVSLKLPAGKIVAICGPSGSGKSTIAALLERFYDVTDGSITLDGHDLKELDPDWLRRNVIGYIRQEPLLFATTIKENIRYGKPDATDEEVYSAAKQANAHDFIMSFPRQYDTIVGEHGITVSGGQKQRIAIARALLKNPQVLILDEATSALDTESEKVVQAALDKLSKGRTVLVIAHRLSTIRNADIIAVLLDGNVVEIGDHKSLTRLKGVYWKLTQHHGLPRGMG</sequence>
<dbReference type="GO" id="GO:0090374">
    <property type="term" value="P:oligopeptide export from mitochondrion"/>
    <property type="evidence" value="ECO:0007669"/>
    <property type="project" value="TreeGrafter"/>
</dbReference>
<dbReference type="InterPro" id="IPR003593">
    <property type="entry name" value="AAA+_ATPase"/>
</dbReference>
<keyword evidence="12" id="KW-0406">Ion transport</keyword>
<keyword evidence="10" id="KW-0630">Potassium</keyword>
<comment type="similarity">
    <text evidence="2">Belongs to the ABC transporter superfamily. ABCB family. Multidrug resistance exporter (TC 3.A.1.201) subfamily.</text>
</comment>
<evidence type="ECO:0000256" key="9">
    <source>
        <dbReference type="ARBA" id="ARBA00022946"/>
    </source>
</evidence>
<dbReference type="PANTHER" id="PTHR43394">
    <property type="entry name" value="ATP-DEPENDENT PERMEASE MDL1, MITOCHONDRIAL"/>
    <property type="match status" value="1"/>
</dbReference>
<evidence type="ECO:0000256" key="15">
    <source>
        <dbReference type="ARBA" id="ARBA00040439"/>
    </source>
</evidence>
<keyword evidence="14 18" id="KW-0472">Membrane</keyword>
<dbReference type="PROSITE" id="PS00211">
    <property type="entry name" value="ABC_TRANSPORTER_1"/>
    <property type="match status" value="1"/>
</dbReference>
<keyword evidence="9" id="KW-0809">Transit peptide</keyword>
<feature type="domain" description="ABC transmembrane type-1" evidence="20">
    <location>
        <begin position="127"/>
        <end position="421"/>
    </location>
</feature>
<evidence type="ECO:0000256" key="17">
    <source>
        <dbReference type="ARBA" id="ARBA00042968"/>
    </source>
</evidence>
<evidence type="ECO:0000256" key="14">
    <source>
        <dbReference type="ARBA" id="ARBA00023136"/>
    </source>
</evidence>
<dbReference type="PROSITE" id="PS50929">
    <property type="entry name" value="ABC_TM1F"/>
    <property type="match status" value="1"/>
</dbReference>
<evidence type="ECO:0000256" key="2">
    <source>
        <dbReference type="ARBA" id="ARBA00007577"/>
    </source>
</evidence>
<dbReference type="Gene3D" id="1.20.1560.10">
    <property type="entry name" value="ABC transporter type 1, transmembrane domain"/>
    <property type="match status" value="1"/>
</dbReference>
<evidence type="ECO:0000256" key="10">
    <source>
        <dbReference type="ARBA" id="ARBA00022958"/>
    </source>
</evidence>
<evidence type="ECO:0000256" key="11">
    <source>
        <dbReference type="ARBA" id="ARBA00022989"/>
    </source>
</evidence>
<dbReference type="InterPro" id="IPR036640">
    <property type="entry name" value="ABC1_TM_sf"/>
</dbReference>
<feature type="domain" description="ABC transporter" evidence="19">
    <location>
        <begin position="456"/>
        <end position="693"/>
    </location>
</feature>
<evidence type="ECO:0000313" key="21">
    <source>
        <dbReference type="EMBL" id="NOV39319.1"/>
    </source>
</evidence>
<dbReference type="InterPro" id="IPR027417">
    <property type="entry name" value="P-loop_NTPase"/>
</dbReference>
<dbReference type="InterPro" id="IPR003439">
    <property type="entry name" value="ABC_transporter-like_ATP-bd"/>
</dbReference>
<dbReference type="OrthoDB" id="6500128at2759"/>
<keyword evidence="7" id="KW-0999">Mitochondrion inner membrane</keyword>
<evidence type="ECO:0000256" key="12">
    <source>
        <dbReference type="ARBA" id="ARBA00023065"/>
    </source>
</evidence>
<dbReference type="VEuPathDB" id="VectorBase:LOC119181870"/>
<evidence type="ECO:0000256" key="18">
    <source>
        <dbReference type="SAM" id="Phobius"/>
    </source>
</evidence>
<feature type="transmembrane region" description="Helical" evidence="18">
    <location>
        <begin position="66"/>
        <end position="86"/>
    </location>
</feature>
<dbReference type="SUPFAM" id="SSF90123">
    <property type="entry name" value="ABC transporter transmembrane region"/>
    <property type="match status" value="1"/>
</dbReference>
<evidence type="ECO:0000256" key="5">
    <source>
        <dbReference type="ARBA" id="ARBA00022692"/>
    </source>
</evidence>
<dbReference type="InterPro" id="IPR011527">
    <property type="entry name" value="ABC1_TM_dom"/>
</dbReference>
<dbReference type="SMART" id="SM00382">
    <property type="entry name" value="AAA"/>
    <property type="match status" value="1"/>
</dbReference>
<dbReference type="EMBL" id="GHWJ01006582">
    <property type="protein sequence ID" value="NOV39319.1"/>
    <property type="molecule type" value="Transcribed_RNA"/>
</dbReference>
<dbReference type="GO" id="GO:0006813">
    <property type="term" value="P:potassium ion transport"/>
    <property type="evidence" value="ECO:0007669"/>
    <property type="project" value="UniProtKB-KW"/>
</dbReference>
<evidence type="ECO:0000259" key="20">
    <source>
        <dbReference type="PROSITE" id="PS50929"/>
    </source>
</evidence>
<evidence type="ECO:0000256" key="16">
    <source>
        <dbReference type="ARBA" id="ARBA00041416"/>
    </source>
</evidence>
<keyword evidence="5 18" id="KW-0812">Transmembrane</keyword>
<comment type="subcellular location">
    <subcellularLocation>
        <location evidence="1">Mitochondrion inner membrane</location>
        <topology evidence="1">Multi-pass membrane protein</topology>
    </subcellularLocation>
</comment>
<dbReference type="AlphaFoldDB" id="A0A6M2CZP2"/>
<reference evidence="21" key="1">
    <citation type="submission" date="2019-09" db="EMBL/GenBank/DDBJ databases">
        <title>Organ-specific transcriptomic study of the physiology of the cattle tick, Rhipicephalus microplus.</title>
        <authorList>
            <person name="Tirloni L."/>
            <person name="Braz G."/>
            <person name="Gandara A.C.P."/>
            <person name="Sabadin G.A."/>
            <person name="da Silva R.M."/>
            <person name="Guizzo M.G."/>
            <person name="Machado J.A."/>
            <person name="Costa E.P."/>
            <person name="Gomes H.F."/>
            <person name="Moraes J."/>
            <person name="Mota M.B.S."/>
            <person name="Mesquita R.D."/>
            <person name="Alvarenga P.H."/>
            <person name="Alves F."/>
            <person name="Seixas A."/>
            <person name="da Fonseca R.N."/>
            <person name="Fogaca A."/>
            <person name="Logullo C."/>
            <person name="Tanaka A."/>
            <person name="Daffre S."/>
            <person name="Termignoni C."/>
            <person name="Vaz I.S.Jr."/>
            <person name="Oliveira P.L."/>
            <person name="Ribeiro J.M."/>
        </authorList>
    </citation>
    <scope>NUCLEOTIDE SEQUENCE</scope>
    <source>
        <strain evidence="21">Porto Alegre</strain>
    </source>
</reference>
<name>A0A6M2CZP2_RHIMP</name>
<evidence type="ECO:0000259" key="19">
    <source>
        <dbReference type="PROSITE" id="PS50893"/>
    </source>
</evidence>
<evidence type="ECO:0000256" key="13">
    <source>
        <dbReference type="ARBA" id="ARBA00023128"/>
    </source>
</evidence>
<dbReference type="PANTHER" id="PTHR43394:SF17">
    <property type="entry name" value="MITOCHONDRIAL POTASSIUM CHANNEL ATP-BINDING SUBUNIT"/>
    <property type="match status" value="1"/>
</dbReference>
<feature type="transmembrane region" description="Helical" evidence="18">
    <location>
        <begin position="280"/>
        <end position="303"/>
    </location>
</feature>
<dbReference type="GO" id="GO:0005743">
    <property type="term" value="C:mitochondrial inner membrane"/>
    <property type="evidence" value="ECO:0007669"/>
    <property type="project" value="UniProtKB-SubCell"/>
</dbReference>
<proteinExistence type="inferred from homology"/>
<dbReference type="PROSITE" id="PS50893">
    <property type="entry name" value="ABC_TRANSPORTER_2"/>
    <property type="match status" value="1"/>
</dbReference>
<keyword evidence="6" id="KW-0547">Nucleotide-binding</keyword>
<evidence type="ECO:0000256" key="8">
    <source>
        <dbReference type="ARBA" id="ARBA00022840"/>
    </source>
</evidence>
<dbReference type="GO" id="GO:0005524">
    <property type="term" value="F:ATP binding"/>
    <property type="evidence" value="ECO:0007669"/>
    <property type="project" value="UniProtKB-KW"/>
</dbReference>
<evidence type="ECO:0000256" key="6">
    <source>
        <dbReference type="ARBA" id="ARBA00022741"/>
    </source>
</evidence>
<accession>A0A6M2CZP2</accession>
<keyword evidence="3" id="KW-0813">Transport</keyword>
<dbReference type="FunFam" id="3.40.50.300:FF:000403">
    <property type="entry name" value="ATP-binding cassette sub-family B member 8, mitochondrial"/>
    <property type="match status" value="1"/>
</dbReference>
<dbReference type="GO" id="GO:0015421">
    <property type="term" value="F:ABC-type oligopeptide transporter activity"/>
    <property type="evidence" value="ECO:0007669"/>
    <property type="project" value="TreeGrafter"/>
</dbReference>
<keyword evidence="13" id="KW-0496">Mitochondrion</keyword>
<evidence type="ECO:0000256" key="3">
    <source>
        <dbReference type="ARBA" id="ARBA00022448"/>
    </source>
</evidence>
<dbReference type="Pfam" id="PF00664">
    <property type="entry name" value="ABC_membrane"/>
    <property type="match status" value="1"/>
</dbReference>
<feature type="transmembrane region" description="Helical" evidence="18">
    <location>
        <begin position="123"/>
        <end position="141"/>
    </location>
</feature>
<dbReference type="InterPro" id="IPR017871">
    <property type="entry name" value="ABC_transporter-like_CS"/>
</dbReference>
<dbReference type="Gene3D" id="3.40.50.300">
    <property type="entry name" value="P-loop containing nucleotide triphosphate hydrolases"/>
    <property type="match status" value="1"/>
</dbReference>
<dbReference type="CDD" id="cd18574">
    <property type="entry name" value="ABC_6TM_ABCB8_like"/>
    <property type="match status" value="1"/>
</dbReference>
<evidence type="ECO:0000256" key="1">
    <source>
        <dbReference type="ARBA" id="ARBA00004448"/>
    </source>
</evidence>
<dbReference type="InterPro" id="IPR039421">
    <property type="entry name" value="Type_1_exporter"/>
</dbReference>
<keyword evidence="4" id="KW-0633">Potassium transport</keyword>
<dbReference type="Pfam" id="PF00005">
    <property type="entry name" value="ABC_tran"/>
    <property type="match status" value="1"/>
</dbReference>
<feature type="transmembrane region" description="Helical" evidence="18">
    <location>
        <begin position="183"/>
        <end position="203"/>
    </location>
</feature>
<dbReference type="SUPFAM" id="SSF52540">
    <property type="entry name" value="P-loop containing nucleoside triphosphate hydrolases"/>
    <property type="match status" value="1"/>
</dbReference>
<evidence type="ECO:0000256" key="4">
    <source>
        <dbReference type="ARBA" id="ARBA00022538"/>
    </source>
</evidence>
<dbReference type="FunFam" id="1.20.1560.10:FF:000016">
    <property type="entry name" value="ATP-binding cassette sub-family B member 8, mitochondrial"/>
    <property type="match status" value="1"/>
</dbReference>